<gene>
    <name evidence="2" type="ORF">SPRG_21281</name>
</gene>
<dbReference type="OrthoDB" id="67155at2759"/>
<evidence type="ECO:0000259" key="1">
    <source>
        <dbReference type="PROSITE" id="PS51335"/>
    </source>
</evidence>
<dbReference type="AlphaFoldDB" id="A0A067C414"/>
<dbReference type="EMBL" id="KK583285">
    <property type="protein sequence ID" value="KDO21547.1"/>
    <property type="molecule type" value="Genomic_DNA"/>
</dbReference>
<reference evidence="2 3" key="1">
    <citation type="journal article" date="2013" name="PLoS Genet.">
        <title>Distinctive expansion of potential virulence genes in the genome of the oomycete fish pathogen Saprolegnia parasitica.</title>
        <authorList>
            <person name="Jiang R.H."/>
            <person name="de Bruijn I."/>
            <person name="Haas B.J."/>
            <person name="Belmonte R."/>
            <person name="Lobach L."/>
            <person name="Christie J."/>
            <person name="van den Ackerveken G."/>
            <person name="Bottin A."/>
            <person name="Bulone V."/>
            <person name="Diaz-Moreno S.M."/>
            <person name="Dumas B."/>
            <person name="Fan L."/>
            <person name="Gaulin E."/>
            <person name="Govers F."/>
            <person name="Grenville-Briggs L.J."/>
            <person name="Horner N.R."/>
            <person name="Levin J.Z."/>
            <person name="Mammella M."/>
            <person name="Meijer H.J."/>
            <person name="Morris P."/>
            <person name="Nusbaum C."/>
            <person name="Oome S."/>
            <person name="Phillips A.J."/>
            <person name="van Rooyen D."/>
            <person name="Rzeszutek E."/>
            <person name="Saraiva M."/>
            <person name="Secombes C.J."/>
            <person name="Seidl M.F."/>
            <person name="Snel B."/>
            <person name="Stassen J.H."/>
            <person name="Sykes S."/>
            <person name="Tripathy S."/>
            <person name="van den Berg H."/>
            <person name="Vega-Arreguin J.C."/>
            <person name="Wawra S."/>
            <person name="Young S.K."/>
            <person name="Zeng Q."/>
            <person name="Dieguez-Uribeondo J."/>
            <person name="Russ C."/>
            <person name="Tyler B.M."/>
            <person name="van West P."/>
        </authorList>
    </citation>
    <scope>NUCLEOTIDE SEQUENCE [LARGE SCALE GENOMIC DNA]</scope>
    <source>
        <strain evidence="2 3">CBS 223.65</strain>
    </source>
</reference>
<feature type="domain" description="ELMO" evidence="1">
    <location>
        <begin position="108"/>
        <end position="274"/>
    </location>
</feature>
<dbReference type="RefSeq" id="XP_012207759.1">
    <property type="nucleotide sequence ID" value="XM_012352369.1"/>
</dbReference>
<proteinExistence type="predicted"/>
<sequence>MADDATDPRPPPAPIAVAALHIDTQAIEAESLEAPLAVSPTYGVARNQVDPAVLAALPKEIQDEVLASFSVPASPSAAAPVDPSEAAWTCPMCTFLNHAALCTPSETVYEALLQELWTTVFSQSVIPGMAQPRFTRDGDGWLQLGFQRSNPDTDFRGGGLLGLKCLVYVCHMHMDKMAYIFADQVPSAGQRWYPVCVAGINLTCMLAGLLKLGDGSFAETSDNCWRLFDEPSAFYELYYYAFLKMDQIWHRSQATFMQFGDVLKATKKLVRYALAQGPTSLAELTAFTETIHVDDFKITRRQEYYDDVDDGECPDPHRITEDDGVPVTKVHDIASLQYELHK</sequence>
<protein>
    <recommendedName>
        <fullName evidence="1">ELMO domain-containing protein</fullName>
    </recommendedName>
</protein>
<keyword evidence="3" id="KW-1185">Reference proteome</keyword>
<dbReference type="GeneID" id="24142083"/>
<dbReference type="PANTHER" id="PTHR12771">
    <property type="entry name" value="ENGULFMENT AND CELL MOTILITY"/>
    <property type="match status" value="1"/>
</dbReference>
<organism evidence="2 3">
    <name type="scientific">Saprolegnia parasitica (strain CBS 223.65)</name>
    <dbReference type="NCBI Taxonomy" id="695850"/>
    <lineage>
        <taxon>Eukaryota</taxon>
        <taxon>Sar</taxon>
        <taxon>Stramenopiles</taxon>
        <taxon>Oomycota</taxon>
        <taxon>Saprolegniomycetes</taxon>
        <taxon>Saprolegniales</taxon>
        <taxon>Saprolegniaceae</taxon>
        <taxon>Saprolegnia</taxon>
    </lineage>
</organism>
<dbReference type="VEuPathDB" id="FungiDB:SPRG_21281"/>
<dbReference type="Pfam" id="PF04727">
    <property type="entry name" value="ELMO_CED12"/>
    <property type="match status" value="1"/>
</dbReference>
<evidence type="ECO:0000313" key="2">
    <source>
        <dbReference type="EMBL" id="KDO21547.1"/>
    </source>
</evidence>
<dbReference type="InterPro" id="IPR006816">
    <property type="entry name" value="ELMO_dom"/>
</dbReference>
<dbReference type="Gene3D" id="6.10.250.1630">
    <property type="match status" value="1"/>
</dbReference>
<dbReference type="KEGG" id="spar:SPRG_21281"/>
<accession>A0A067C414</accession>
<dbReference type="PANTHER" id="PTHR12771:SF56">
    <property type="entry name" value="CED-12"/>
    <property type="match status" value="1"/>
</dbReference>
<dbReference type="OMA" id="DPHRITE"/>
<dbReference type="PROSITE" id="PS51335">
    <property type="entry name" value="ELMO"/>
    <property type="match status" value="1"/>
</dbReference>
<dbReference type="Proteomes" id="UP000030745">
    <property type="component" value="Unassembled WGS sequence"/>
</dbReference>
<dbReference type="InterPro" id="IPR050868">
    <property type="entry name" value="ELMO_domain-containing"/>
</dbReference>
<evidence type="ECO:0000313" key="3">
    <source>
        <dbReference type="Proteomes" id="UP000030745"/>
    </source>
</evidence>
<name>A0A067C414_SAPPC</name>